<dbReference type="InterPro" id="IPR001789">
    <property type="entry name" value="Sig_transdc_resp-reg_receiver"/>
</dbReference>
<dbReference type="InterPro" id="IPR001633">
    <property type="entry name" value="EAL_dom"/>
</dbReference>
<gene>
    <name evidence="4" type="primary">rocR_4</name>
    <name evidence="4" type="ORF">NCTC7357_02810</name>
</gene>
<keyword evidence="1" id="KW-0597">Phosphoprotein</keyword>
<reference evidence="4 5" key="1">
    <citation type="submission" date="2018-12" db="EMBL/GenBank/DDBJ databases">
        <authorList>
            <consortium name="Pathogen Informatics"/>
        </authorList>
    </citation>
    <scope>NUCLEOTIDE SEQUENCE [LARGE SCALE GENOMIC DNA]</scope>
    <source>
        <strain evidence="4 5">NCTC7357</strain>
    </source>
</reference>
<dbReference type="PROSITE" id="PS50110">
    <property type="entry name" value="RESPONSE_REGULATORY"/>
    <property type="match status" value="1"/>
</dbReference>
<protein>
    <submittedName>
        <fullName evidence="4">Protein RocR</fullName>
    </submittedName>
</protein>
<feature type="domain" description="Response regulatory" evidence="2">
    <location>
        <begin position="8"/>
        <end position="129"/>
    </location>
</feature>
<dbReference type="PROSITE" id="PS50883">
    <property type="entry name" value="EAL"/>
    <property type="match status" value="1"/>
</dbReference>
<accession>A0AAX3FUU9</accession>
<dbReference type="CDD" id="cd01948">
    <property type="entry name" value="EAL"/>
    <property type="match status" value="1"/>
</dbReference>
<dbReference type="SUPFAM" id="SSF141868">
    <property type="entry name" value="EAL domain-like"/>
    <property type="match status" value="1"/>
</dbReference>
<dbReference type="PANTHER" id="PTHR33121:SF70">
    <property type="entry name" value="SIGNALING PROTEIN YKOW"/>
    <property type="match status" value="1"/>
</dbReference>
<dbReference type="InterPro" id="IPR011006">
    <property type="entry name" value="CheY-like_superfamily"/>
</dbReference>
<dbReference type="AlphaFoldDB" id="A0AAX3FUU9"/>
<dbReference type="PANTHER" id="PTHR33121">
    <property type="entry name" value="CYCLIC DI-GMP PHOSPHODIESTERASE PDEF"/>
    <property type="match status" value="1"/>
</dbReference>
<dbReference type="Pfam" id="PF00072">
    <property type="entry name" value="Response_reg"/>
    <property type="match status" value="1"/>
</dbReference>
<dbReference type="Gene3D" id="3.20.20.450">
    <property type="entry name" value="EAL domain"/>
    <property type="match status" value="1"/>
</dbReference>
<dbReference type="RefSeq" id="WP_106698668.1">
    <property type="nucleotide sequence ID" value="NZ_CP118142.1"/>
</dbReference>
<evidence type="ECO:0000259" key="3">
    <source>
        <dbReference type="PROSITE" id="PS50883"/>
    </source>
</evidence>
<evidence type="ECO:0000313" key="4">
    <source>
        <dbReference type="EMBL" id="VEF74506.1"/>
    </source>
</evidence>
<dbReference type="Gene3D" id="3.40.50.2300">
    <property type="match status" value="1"/>
</dbReference>
<evidence type="ECO:0000313" key="5">
    <source>
        <dbReference type="Proteomes" id="UP000277437"/>
    </source>
</evidence>
<proteinExistence type="predicted"/>
<evidence type="ECO:0000256" key="1">
    <source>
        <dbReference type="PROSITE-ProRule" id="PRU00169"/>
    </source>
</evidence>
<dbReference type="GO" id="GO:0000160">
    <property type="term" value="P:phosphorelay signal transduction system"/>
    <property type="evidence" value="ECO:0007669"/>
    <property type="project" value="InterPro"/>
</dbReference>
<evidence type="ECO:0000259" key="2">
    <source>
        <dbReference type="PROSITE" id="PS50110"/>
    </source>
</evidence>
<dbReference type="SMART" id="SM00052">
    <property type="entry name" value="EAL"/>
    <property type="match status" value="1"/>
</dbReference>
<dbReference type="InterPro" id="IPR035919">
    <property type="entry name" value="EAL_sf"/>
</dbReference>
<organism evidence="4 5">
    <name type="scientific">Pseudomonas chlororaphis</name>
    <dbReference type="NCBI Taxonomy" id="587753"/>
    <lineage>
        <taxon>Bacteria</taxon>
        <taxon>Pseudomonadati</taxon>
        <taxon>Pseudomonadota</taxon>
        <taxon>Gammaproteobacteria</taxon>
        <taxon>Pseudomonadales</taxon>
        <taxon>Pseudomonadaceae</taxon>
        <taxon>Pseudomonas</taxon>
    </lineage>
</organism>
<dbReference type="SMART" id="SM00448">
    <property type="entry name" value="REC"/>
    <property type="match status" value="1"/>
</dbReference>
<dbReference type="Proteomes" id="UP000277437">
    <property type="component" value="Chromosome"/>
</dbReference>
<dbReference type="Pfam" id="PF00563">
    <property type="entry name" value="EAL"/>
    <property type="match status" value="1"/>
</dbReference>
<feature type="domain" description="EAL" evidence="3">
    <location>
        <begin position="143"/>
        <end position="396"/>
    </location>
</feature>
<dbReference type="InterPro" id="IPR050706">
    <property type="entry name" value="Cyclic-di-GMP_PDE-like"/>
</dbReference>
<name>A0AAX3FUU9_9PSED</name>
<dbReference type="SUPFAM" id="SSF52172">
    <property type="entry name" value="CheY-like"/>
    <property type="match status" value="1"/>
</dbReference>
<feature type="modified residue" description="4-aspartylphosphate" evidence="1">
    <location>
        <position position="59"/>
    </location>
</feature>
<dbReference type="GO" id="GO:0071111">
    <property type="term" value="F:cyclic-guanylate-specific phosphodiesterase activity"/>
    <property type="evidence" value="ECO:0007669"/>
    <property type="project" value="InterPro"/>
</dbReference>
<dbReference type="EMBL" id="LR134334">
    <property type="protein sequence ID" value="VEF74506.1"/>
    <property type="molecule type" value="Genomic_DNA"/>
</dbReference>
<sequence length="406" mass="44646">MPVTLPLRVMVIDDHAFQRSVTTNMLRQAGCYEVFDAAGGEQALALLYQIGHIDVAVFDLRMQDMDGLEFVQHAGASGLVDAVIIGDALTADMRRAIRQITALHGLEFLGDINKPFQSLPLERLLLGQLNASSVPRASPPVVELASESEVRQALFLEQLQPYFQPKFNLRTGDVASVEVLARWDHPEKGILPPSVFIPVLERCGLMEELLASQLHAGLKLQKQAWERGYSINLAFNLETRQLSNQHFTARIRSILADRSMPGSGLTFELTESGLLEISATTLENLVRLRLMGCGLSIDDFGAGFSSLQRLCQLPFNEIKLDAEFVRGLNHEPRCRAVIVSTLALGETLGMSVVVEGIETEAQRETLLELGCTLGQGYVCAKPMAGPELLGWLEKRFLASCVSSMTQ</sequence>